<evidence type="ECO:0000313" key="1">
    <source>
        <dbReference type="EMBL" id="OFC63391.1"/>
    </source>
</evidence>
<dbReference type="AlphaFoldDB" id="A0A1E7Z3V2"/>
<accession>A0A1E7Z3V2</accession>
<reference evidence="1 2" key="1">
    <citation type="submission" date="2016-07" db="EMBL/GenBank/DDBJ databases">
        <authorList>
            <person name="Yuval B."/>
        </authorList>
    </citation>
    <scope>NUCLEOTIDE SEQUENCE [LARGE SCALE GENOMIC DNA]</scope>
    <source>
        <strain evidence="1 2">IL</strain>
    </source>
</reference>
<name>A0A1E7Z3V2_9GAMM</name>
<sequence>MRKNKGNYTYFMESRNEGVYHMIKYIKVRSKSKTEGKVKATKAKIAEIYFRESEVDSIDYLKGGLALNDKDVIIDMIGDLKSNATN</sequence>
<organism evidence="1 2">
    <name type="scientific">Candidatus Erwinia dacicola</name>
    <dbReference type="NCBI Taxonomy" id="252393"/>
    <lineage>
        <taxon>Bacteria</taxon>
        <taxon>Pseudomonadati</taxon>
        <taxon>Pseudomonadota</taxon>
        <taxon>Gammaproteobacteria</taxon>
        <taxon>Enterobacterales</taxon>
        <taxon>Erwiniaceae</taxon>
        <taxon>Erwinia</taxon>
    </lineage>
</organism>
<dbReference type="EMBL" id="MAYS01000090">
    <property type="protein sequence ID" value="OFC63391.1"/>
    <property type="molecule type" value="Genomic_DNA"/>
</dbReference>
<protein>
    <submittedName>
        <fullName evidence="1">Uncharacterized protein</fullName>
    </submittedName>
</protein>
<evidence type="ECO:0000313" key="2">
    <source>
        <dbReference type="Proteomes" id="UP000243534"/>
    </source>
</evidence>
<gene>
    <name evidence="1" type="ORF">BBW68_00975</name>
</gene>
<comment type="caution">
    <text evidence="1">The sequence shown here is derived from an EMBL/GenBank/DDBJ whole genome shotgun (WGS) entry which is preliminary data.</text>
</comment>
<proteinExistence type="predicted"/>
<dbReference type="Proteomes" id="UP000243534">
    <property type="component" value="Unassembled WGS sequence"/>
</dbReference>